<dbReference type="Proteomes" id="UP000515871">
    <property type="component" value="Chromosome"/>
</dbReference>
<keyword evidence="1" id="KW-1133">Transmembrane helix</keyword>
<dbReference type="RefSeq" id="WP_154595165.1">
    <property type="nucleotide sequence ID" value="NZ_CP060587.1"/>
</dbReference>
<keyword evidence="1" id="KW-0812">Transmembrane</keyword>
<organism evidence="2 3">
    <name type="scientific">Aeromicrobium senzhongii</name>
    <dbReference type="NCBI Taxonomy" id="2663859"/>
    <lineage>
        <taxon>Bacteria</taxon>
        <taxon>Bacillati</taxon>
        <taxon>Actinomycetota</taxon>
        <taxon>Actinomycetes</taxon>
        <taxon>Propionibacteriales</taxon>
        <taxon>Nocardioidaceae</taxon>
        <taxon>Aeromicrobium</taxon>
    </lineage>
</organism>
<proteinExistence type="predicted"/>
<evidence type="ECO:0000313" key="3">
    <source>
        <dbReference type="Proteomes" id="UP000515871"/>
    </source>
</evidence>
<feature type="transmembrane region" description="Helical" evidence="1">
    <location>
        <begin position="41"/>
        <end position="61"/>
    </location>
</feature>
<evidence type="ECO:0000313" key="2">
    <source>
        <dbReference type="EMBL" id="QNL95597.1"/>
    </source>
</evidence>
<protein>
    <recommendedName>
        <fullName evidence="4">DUF983 domain-containing protein</fullName>
    </recommendedName>
</protein>
<evidence type="ECO:0000256" key="1">
    <source>
        <dbReference type="SAM" id="Phobius"/>
    </source>
</evidence>
<keyword evidence="1" id="KW-0472">Membrane</keyword>
<gene>
    <name evidence="2" type="ORF">H9L21_06735</name>
</gene>
<accession>A0ABX6SWL7</accession>
<name>A0ABX6SWL7_9ACTN</name>
<evidence type="ECO:0008006" key="4">
    <source>
        <dbReference type="Google" id="ProtNLM"/>
    </source>
</evidence>
<sequence>MDRHVRTPDGVGWTVRVARPGLRGRDGDLVVGGGTDDGSGFGPLLVVVGLLLLGMLSPVLVKSDRAWVLLLVPALVFAGWVLFARYPVELLRDGSPEPRYRTLVAGRAAARRVADELAEEISRTPDAQLTG</sequence>
<feature type="transmembrane region" description="Helical" evidence="1">
    <location>
        <begin position="68"/>
        <end position="88"/>
    </location>
</feature>
<reference evidence="2 3" key="1">
    <citation type="submission" date="2020-08" db="EMBL/GenBank/DDBJ databases">
        <title>Novel species in genus Aeromicrobium.</title>
        <authorList>
            <person name="Zhang G."/>
        </authorList>
    </citation>
    <scope>NUCLEOTIDE SEQUENCE [LARGE SCALE GENOMIC DNA]</scope>
    <source>
        <strain evidence="3">zg-629</strain>
    </source>
</reference>
<keyword evidence="3" id="KW-1185">Reference proteome</keyword>
<dbReference type="EMBL" id="CP060587">
    <property type="protein sequence ID" value="QNL95597.1"/>
    <property type="molecule type" value="Genomic_DNA"/>
</dbReference>